<evidence type="ECO:0000313" key="2">
    <source>
        <dbReference type="Proteomes" id="UP000824533"/>
    </source>
</evidence>
<name>A0ACC1CRH7_9NEOP</name>
<organism evidence="1 2">
    <name type="scientific">Dendrolimus kikuchii</name>
    <dbReference type="NCBI Taxonomy" id="765133"/>
    <lineage>
        <taxon>Eukaryota</taxon>
        <taxon>Metazoa</taxon>
        <taxon>Ecdysozoa</taxon>
        <taxon>Arthropoda</taxon>
        <taxon>Hexapoda</taxon>
        <taxon>Insecta</taxon>
        <taxon>Pterygota</taxon>
        <taxon>Neoptera</taxon>
        <taxon>Endopterygota</taxon>
        <taxon>Lepidoptera</taxon>
        <taxon>Glossata</taxon>
        <taxon>Ditrysia</taxon>
        <taxon>Bombycoidea</taxon>
        <taxon>Lasiocampidae</taxon>
        <taxon>Dendrolimus</taxon>
    </lineage>
</organism>
<comment type="caution">
    <text evidence="1">The sequence shown here is derived from an EMBL/GenBank/DDBJ whole genome shotgun (WGS) entry which is preliminary data.</text>
</comment>
<protein>
    <submittedName>
        <fullName evidence="1">Uncharacterized protein</fullName>
    </submittedName>
</protein>
<dbReference type="Proteomes" id="UP000824533">
    <property type="component" value="Linkage Group LG18"/>
</dbReference>
<gene>
    <name evidence="1" type="ORF">K1T71_010343</name>
</gene>
<accession>A0ACC1CRH7</accession>
<proteinExistence type="predicted"/>
<evidence type="ECO:0000313" key="1">
    <source>
        <dbReference type="EMBL" id="KAJ0174197.1"/>
    </source>
</evidence>
<keyword evidence="2" id="KW-1185">Reference proteome</keyword>
<reference evidence="1 2" key="1">
    <citation type="journal article" date="2021" name="Front. Genet.">
        <title>Chromosome-Level Genome Assembly Reveals Significant Gene Expansion in the Toll and IMD Signaling Pathways of Dendrolimus kikuchii.</title>
        <authorList>
            <person name="Zhou J."/>
            <person name="Wu P."/>
            <person name="Xiong Z."/>
            <person name="Liu N."/>
            <person name="Zhao N."/>
            <person name="Ji M."/>
            <person name="Qiu Y."/>
            <person name="Yang B."/>
        </authorList>
    </citation>
    <scope>NUCLEOTIDE SEQUENCE [LARGE SCALE GENOMIC DNA]</scope>
    <source>
        <strain evidence="1">Ann1</strain>
    </source>
</reference>
<sequence>MSKEYKRSSSSRLNDCVIRRPSNKAVKLVRIYQPTYQLNPRKKFDVEKIQKLLRELVDPELEEVEYSDKLIPDICVNLAQTIRNAIKEENYDRYRIIVAVNIGQRRQQSIHVFHSFLWDYERDRFATYNYENCHIFANVVVYGIYLD</sequence>
<dbReference type="EMBL" id="CM034404">
    <property type="protein sequence ID" value="KAJ0174197.1"/>
    <property type="molecule type" value="Genomic_DNA"/>
</dbReference>